<dbReference type="EMBL" id="BAABAE010000001">
    <property type="protein sequence ID" value="GAA3727646.1"/>
    <property type="molecule type" value="Genomic_DNA"/>
</dbReference>
<comment type="caution">
    <text evidence="1">The sequence shown here is derived from an EMBL/GenBank/DDBJ whole genome shotgun (WGS) entry which is preliminary data.</text>
</comment>
<reference evidence="2" key="1">
    <citation type="journal article" date="2019" name="Int. J. Syst. Evol. Microbiol.">
        <title>The Global Catalogue of Microorganisms (GCM) 10K type strain sequencing project: providing services to taxonomists for standard genome sequencing and annotation.</title>
        <authorList>
            <consortium name="The Broad Institute Genomics Platform"/>
            <consortium name="The Broad Institute Genome Sequencing Center for Infectious Disease"/>
            <person name="Wu L."/>
            <person name="Ma J."/>
        </authorList>
    </citation>
    <scope>NUCLEOTIDE SEQUENCE [LARGE SCALE GENOMIC DNA]</scope>
    <source>
        <strain evidence="2">JCM 16949</strain>
    </source>
</reference>
<gene>
    <name evidence="1" type="ORF">GCM10022239_00610</name>
</gene>
<proteinExistence type="predicted"/>
<protein>
    <submittedName>
        <fullName evidence="1">Uncharacterized protein</fullName>
    </submittedName>
</protein>
<name>A0ABP7EYC6_9MICO</name>
<keyword evidence="2" id="KW-1185">Reference proteome</keyword>
<evidence type="ECO:0000313" key="1">
    <source>
        <dbReference type="EMBL" id="GAA3727646.1"/>
    </source>
</evidence>
<evidence type="ECO:0000313" key="2">
    <source>
        <dbReference type="Proteomes" id="UP001501004"/>
    </source>
</evidence>
<dbReference type="Proteomes" id="UP001501004">
    <property type="component" value="Unassembled WGS sequence"/>
</dbReference>
<sequence length="130" mass="13830">MRGHDHPARRGHIIRPVMVGEAPRADEGAAALREGAAHGHGAGAAEWNVAGLEQLDPAGRDGIRLADEFLRLDLEVAHTGMLTRRTLSQMKAVAQVGYRSDGPVRHLTARLPSFGTGTAAKRVAQEAARS</sequence>
<organism evidence="1 2">
    <name type="scientific">Leifsonella bigeumensis</name>
    <dbReference type="NCBI Taxonomy" id="433643"/>
    <lineage>
        <taxon>Bacteria</taxon>
        <taxon>Bacillati</taxon>
        <taxon>Actinomycetota</taxon>
        <taxon>Actinomycetes</taxon>
        <taxon>Micrococcales</taxon>
        <taxon>Microbacteriaceae</taxon>
        <taxon>Leifsonella</taxon>
    </lineage>
</organism>
<accession>A0ABP7EYC6</accession>